<reference evidence="10 12" key="1">
    <citation type="submission" date="2020-05" db="EMBL/GenBank/DDBJ databases">
        <title>Comparative genomic analysis of denitrifying bacteria from Halomonas genus.</title>
        <authorList>
            <person name="Wang L."/>
            <person name="Shao Z."/>
        </authorList>
    </citation>
    <scope>NUCLEOTIDE SEQUENCE [LARGE SCALE GENOMIC DNA]</scope>
    <source>
        <strain evidence="10 12">DSM 17331</strain>
    </source>
</reference>
<dbReference type="InterPro" id="IPR009056">
    <property type="entry name" value="Cyt_c-like_dom"/>
</dbReference>
<keyword evidence="4" id="KW-0249">Electron transport</keyword>
<comment type="caution">
    <text evidence="9">The sequence shown here is derived from an EMBL/GenBank/DDBJ whole genome shotgun (WGS) entry which is preliminary data.</text>
</comment>
<dbReference type="EMBL" id="JABFUB010000009">
    <property type="protein sequence ID" value="MCG6662278.1"/>
    <property type="molecule type" value="Genomic_DNA"/>
</dbReference>
<evidence type="ECO:0000256" key="3">
    <source>
        <dbReference type="ARBA" id="ARBA00022723"/>
    </source>
</evidence>
<feature type="region of interest" description="Disordered" evidence="7">
    <location>
        <begin position="42"/>
        <end position="149"/>
    </location>
</feature>
<evidence type="ECO:0000313" key="12">
    <source>
        <dbReference type="Proteomes" id="UP000814353"/>
    </source>
</evidence>
<evidence type="ECO:0000256" key="1">
    <source>
        <dbReference type="ARBA" id="ARBA00022448"/>
    </source>
</evidence>
<evidence type="ECO:0000256" key="5">
    <source>
        <dbReference type="ARBA" id="ARBA00023004"/>
    </source>
</evidence>
<dbReference type="PANTHER" id="PTHR40394:SF2">
    <property type="entry name" value="QUINOL:CYTOCHROME C OXIDOREDUCTASE MEMBRANE PROTEIN"/>
    <property type="match status" value="1"/>
</dbReference>
<evidence type="ECO:0000313" key="10">
    <source>
        <dbReference type="EMBL" id="MCG6662278.1"/>
    </source>
</evidence>
<dbReference type="PRINTS" id="PR00605">
    <property type="entry name" value="CYTCHROMECIC"/>
</dbReference>
<dbReference type="RefSeq" id="WP_181515044.1">
    <property type="nucleotide sequence ID" value="NZ_JABFUB010000009.1"/>
</dbReference>
<reference evidence="9 11" key="2">
    <citation type="submission" date="2020-07" db="EMBL/GenBank/DDBJ databases">
        <title>Identification of Halomonas strains.</title>
        <authorList>
            <person name="Xiao Z."/>
            <person name="Shen J."/>
        </authorList>
    </citation>
    <scope>NUCLEOTIDE SEQUENCE [LARGE SCALE GENOMIC DNA]</scope>
    <source>
        <strain evidence="9 11">DSM 17331</strain>
    </source>
</reference>
<feature type="domain" description="Cytochrome c" evidence="8">
    <location>
        <begin position="157"/>
        <end position="245"/>
    </location>
</feature>
<keyword evidence="3 6" id="KW-0479">Metal-binding</keyword>
<evidence type="ECO:0000256" key="7">
    <source>
        <dbReference type="SAM" id="MobiDB-lite"/>
    </source>
</evidence>
<sequence>MSKIFTPRPFQAENPAVLNSTRHSALLVALLVSAAMSVTSHSSLADDRGHGDHAHGHTDHSHTHDNEEDHAGHDHGGEDDHAAHDHAAHDHGGQDDHAAHDHGGEDEHAAHDHGGQDDHAAHDHGGEDDHAAHDHDHDRGIPEDWLTRENPLPLTDEVLASGQQIYRQYCSACHGPSGQGDGLAPATRDFDPSPTDLALHGPAHAAGEYAWIIGEGNPASAMPSFGSKLDEEQVWSVIHYIRHGMSIKSDTEGDPSHQH</sequence>
<dbReference type="Pfam" id="PF13442">
    <property type="entry name" value="Cytochrome_CBB3"/>
    <property type="match status" value="1"/>
</dbReference>
<dbReference type="GO" id="GO:0005506">
    <property type="term" value="F:iron ion binding"/>
    <property type="evidence" value="ECO:0007669"/>
    <property type="project" value="InterPro"/>
</dbReference>
<evidence type="ECO:0000256" key="2">
    <source>
        <dbReference type="ARBA" id="ARBA00022617"/>
    </source>
</evidence>
<feature type="compositionally biased region" description="Basic and acidic residues" evidence="7">
    <location>
        <begin position="44"/>
        <end position="147"/>
    </location>
</feature>
<keyword evidence="2 6" id="KW-0349">Heme</keyword>
<keyword evidence="5 6" id="KW-0408">Iron</keyword>
<dbReference type="Gene3D" id="1.10.760.10">
    <property type="entry name" value="Cytochrome c-like domain"/>
    <property type="match status" value="1"/>
</dbReference>
<dbReference type="PANTHER" id="PTHR40394">
    <property type="entry name" value="LIPOPROTEIN-RELATED"/>
    <property type="match status" value="1"/>
</dbReference>
<dbReference type="Proteomes" id="UP000518091">
    <property type="component" value="Unassembled WGS sequence"/>
</dbReference>
<name>A0A7V9W1Z3_9GAMM</name>
<dbReference type="GO" id="GO:0020037">
    <property type="term" value="F:heme binding"/>
    <property type="evidence" value="ECO:0007669"/>
    <property type="project" value="InterPro"/>
</dbReference>
<gene>
    <name evidence="9" type="ORF">H1D44_11750</name>
    <name evidence="10" type="ORF">HOP48_12075</name>
</gene>
<dbReference type="PROSITE" id="PS51007">
    <property type="entry name" value="CYTC"/>
    <property type="match status" value="1"/>
</dbReference>
<accession>A0A7V9W1Z3</accession>
<dbReference type="InterPro" id="IPR008168">
    <property type="entry name" value="Cyt_C_IC"/>
</dbReference>
<evidence type="ECO:0000256" key="4">
    <source>
        <dbReference type="ARBA" id="ARBA00022982"/>
    </source>
</evidence>
<dbReference type="Proteomes" id="UP000814353">
    <property type="component" value="Unassembled WGS sequence"/>
</dbReference>
<dbReference type="InterPro" id="IPR036909">
    <property type="entry name" value="Cyt_c-like_dom_sf"/>
</dbReference>
<dbReference type="SUPFAM" id="SSF46626">
    <property type="entry name" value="Cytochrome c"/>
    <property type="match status" value="1"/>
</dbReference>
<keyword evidence="12" id="KW-1185">Reference proteome</keyword>
<dbReference type="EMBL" id="JACEFT010000013">
    <property type="protein sequence ID" value="MBA2779566.1"/>
    <property type="molecule type" value="Genomic_DNA"/>
</dbReference>
<organism evidence="9 11">
    <name type="scientific">Billgrantia kenyensis</name>
    <dbReference type="NCBI Taxonomy" id="321266"/>
    <lineage>
        <taxon>Bacteria</taxon>
        <taxon>Pseudomonadati</taxon>
        <taxon>Pseudomonadota</taxon>
        <taxon>Gammaproteobacteria</taxon>
        <taxon>Oceanospirillales</taxon>
        <taxon>Halomonadaceae</taxon>
        <taxon>Billgrantia</taxon>
    </lineage>
</organism>
<evidence type="ECO:0000313" key="11">
    <source>
        <dbReference type="Proteomes" id="UP000518091"/>
    </source>
</evidence>
<evidence type="ECO:0000256" key="6">
    <source>
        <dbReference type="PROSITE-ProRule" id="PRU00433"/>
    </source>
</evidence>
<proteinExistence type="predicted"/>
<evidence type="ECO:0000313" key="9">
    <source>
        <dbReference type="EMBL" id="MBA2779566.1"/>
    </source>
</evidence>
<keyword evidence="1" id="KW-0813">Transport</keyword>
<evidence type="ECO:0000259" key="8">
    <source>
        <dbReference type="PROSITE" id="PS51007"/>
    </source>
</evidence>
<dbReference type="AlphaFoldDB" id="A0A7V9W1Z3"/>
<dbReference type="GO" id="GO:0009055">
    <property type="term" value="F:electron transfer activity"/>
    <property type="evidence" value="ECO:0007669"/>
    <property type="project" value="InterPro"/>
</dbReference>
<protein>
    <submittedName>
        <fullName evidence="9">C-type cytochrome</fullName>
    </submittedName>
</protein>